<sequence length="181" mass="21219">MKLWNNVKLRKWLRFIHRDLGYFFVGITIIYSVSGIILNHKKNGEDPAYRTEYKTIQLASSLTPDQLKTYWQKNLTDYPLNRILPDDSKYNVYLKGGLGNYDPVNGRLSFEMYEKKEWVYFINKLHYNSRKGWTLMADIFAVVMIVFALSGMFMVPGKKGITGRGKWLVLIGIIIPFLFFL</sequence>
<dbReference type="KEGG" id="mbas:ALGA_0830"/>
<dbReference type="EMBL" id="AP018042">
    <property type="protein sequence ID" value="BAX79219.1"/>
    <property type="molecule type" value="Genomic_DNA"/>
</dbReference>
<keyword evidence="1" id="KW-0812">Transmembrane</keyword>
<dbReference type="Pfam" id="PF16357">
    <property type="entry name" value="PepSY_TM_like_2"/>
    <property type="match status" value="1"/>
</dbReference>
<reference evidence="2 3" key="1">
    <citation type="journal article" date="2018" name="Mar. Genomics">
        <title>Complete genome sequence of Marinifilaceae bacterium strain SPP2, isolated from the Antarctic marine sediment.</title>
        <authorList>
            <person name="Watanabe M."/>
            <person name="Kojima H."/>
            <person name="Fukui M."/>
        </authorList>
    </citation>
    <scope>NUCLEOTIDE SEQUENCE [LARGE SCALE GENOMIC DNA]</scope>
    <source>
        <strain evidence="2 3">SPP2</strain>
    </source>
</reference>
<reference evidence="3" key="2">
    <citation type="journal article" date="2020" name="Antonie Van Leeuwenhoek">
        <title>Labilibaculum antarcticum sp. nov., a novel facultative anaerobic, psychrotorelant bacterium isolated from marine sediment of Antarctica.</title>
        <authorList>
            <person name="Watanabe M."/>
            <person name="Kojima H."/>
            <person name="Fukui M."/>
        </authorList>
    </citation>
    <scope>NUCLEOTIDE SEQUENCE [LARGE SCALE GENOMIC DNA]</scope>
    <source>
        <strain evidence="3">SPP2</strain>
    </source>
</reference>
<organism evidence="2 3">
    <name type="scientific">Labilibaculum antarcticum</name>
    <dbReference type="NCBI Taxonomy" id="1717717"/>
    <lineage>
        <taxon>Bacteria</taxon>
        <taxon>Pseudomonadati</taxon>
        <taxon>Bacteroidota</taxon>
        <taxon>Bacteroidia</taxon>
        <taxon>Marinilabiliales</taxon>
        <taxon>Marinifilaceae</taxon>
        <taxon>Labilibaculum</taxon>
    </lineage>
</organism>
<feature type="transmembrane region" description="Helical" evidence="1">
    <location>
        <begin position="161"/>
        <end position="180"/>
    </location>
</feature>
<keyword evidence="3" id="KW-1185">Reference proteome</keyword>
<dbReference type="PANTHER" id="PTHR40115:SF1">
    <property type="entry name" value="INNER MEMBRANE PROTEIN WITH PEPSY TM HELIX"/>
    <property type="match status" value="1"/>
</dbReference>
<protein>
    <submittedName>
        <fullName evidence="2">Peptidase</fullName>
    </submittedName>
</protein>
<evidence type="ECO:0000313" key="3">
    <source>
        <dbReference type="Proteomes" id="UP000218267"/>
    </source>
</evidence>
<proteinExistence type="predicted"/>
<feature type="transmembrane region" description="Helical" evidence="1">
    <location>
        <begin position="20"/>
        <end position="38"/>
    </location>
</feature>
<evidence type="ECO:0000256" key="1">
    <source>
        <dbReference type="SAM" id="Phobius"/>
    </source>
</evidence>
<feature type="transmembrane region" description="Helical" evidence="1">
    <location>
        <begin position="133"/>
        <end position="155"/>
    </location>
</feature>
<keyword evidence="1" id="KW-1133">Transmembrane helix</keyword>
<keyword evidence="1" id="KW-0472">Membrane</keyword>
<dbReference type="AlphaFoldDB" id="A0A1Y1CFS7"/>
<name>A0A1Y1CFS7_9BACT</name>
<gene>
    <name evidence="2" type="ORF">ALGA_0830</name>
</gene>
<dbReference type="Proteomes" id="UP000218267">
    <property type="component" value="Chromosome"/>
</dbReference>
<dbReference type="PANTHER" id="PTHR40115">
    <property type="entry name" value="INNER MEMBRANE PROTEIN WITH PEPSY TM HELIX"/>
    <property type="match status" value="1"/>
</dbReference>
<dbReference type="InterPro" id="IPR032307">
    <property type="entry name" value="PepSY_TM-like_2"/>
</dbReference>
<accession>A0A1Y1CFS7</accession>
<evidence type="ECO:0000313" key="2">
    <source>
        <dbReference type="EMBL" id="BAX79219.1"/>
    </source>
</evidence>